<dbReference type="RefSeq" id="XP_067691346.1">
    <property type="nucleotide sequence ID" value="XM_067835975.1"/>
</dbReference>
<sequence length="442" mass="46434">MVQLPPLVTAKQAREGELVEGYAPSLKFLNGSITARRSALFPRLLVTTASSLRPARVKPFTPAAAAAVPSTLSPGSPLSPQADAATTHPLLSQMLSVPAPAASSELAQSLGEVSVEMVVEALGGTDAVETLLAQLNDVAHWASASDDAAFADAVDRCVQQILGVSAVSVGAAEANAVALIDVGGGESHARATSPLNVVLAIPTLDCDAAASTLFAERQGRSRTDVPTTASATRRSYRTCLLLRVQRRRGVLGLHVVNVRFEGDIRKSHQSLRGAALGSESRQKKTGDLERLPWQGCTLQNRSLQPPSRRGRASATETGGVASCFLPAFNHAEVVVAGAGVGDASTVSCRPVKAASWSSPVLCPDVTCRRESAAPAKHSQRHLKSKSGLCQGNSRRAAAYDAFIKRSASSVFFDPFRPEKTTPFNAQHRPVTYNAAIAFHAPL</sequence>
<dbReference type="OrthoDB" id="267153at2759"/>
<evidence type="ECO:0000313" key="2">
    <source>
        <dbReference type="Proteomes" id="UP000674179"/>
    </source>
</evidence>
<dbReference type="AlphaFoldDB" id="A0A836H2S1"/>
<dbReference type="GeneID" id="94171485"/>
<protein>
    <submittedName>
        <fullName evidence="1">Uncharacterized protein</fullName>
    </submittedName>
</protein>
<dbReference type="KEGG" id="lenr:94171485"/>
<gene>
    <name evidence="1" type="ORF">CUR178_04265</name>
</gene>
<accession>A0A836H2S1</accession>
<comment type="caution">
    <text evidence="1">The sequence shown here is derived from an EMBL/GenBank/DDBJ whole genome shotgun (WGS) entry which is preliminary data.</text>
</comment>
<reference evidence="1 2" key="1">
    <citation type="submission" date="2021-02" db="EMBL/GenBank/DDBJ databases">
        <title>Leishmania (Mundinia) enrietti genome sequencing and assembly.</title>
        <authorList>
            <person name="Almutairi H."/>
            <person name="Gatherer D."/>
        </authorList>
    </citation>
    <scope>NUCLEOTIDE SEQUENCE [LARGE SCALE GENOMIC DNA]</scope>
    <source>
        <strain evidence="1">CUR178</strain>
    </source>
</reference>
<dbReference type="EMBL" id="JAFHKP010000029">
    <property type="protein sequence ID" value="KAG5474153.1"/>
    <property type="molecule type" value="Genomic_DNA"/>
</dbReference>
<keyword evidence="2" id="KW-1185">Reference proteome</keyword>
<organism evidence="1 2">
    <name type="scientific">Leishmania enriettii</name>
    <dbReference type="NCBI Taxonomy" id="5663"/>
    <lineage>
        <taxon>Eukaryota</taxon>
        <taxon>Discoba</taxon>
        <taxon>Euglenozoa</taxon>
        <taxon>Kinetoplastea</taxon>
        <taxon>Metakinetoplastina</taxon>
        <taxon>Trypanosomatida</taxon>
        <taxon>Trypanosomatidae</taxon>
        <taxon>Leishmaniinae</taxon>
        <taxon>Leishmania</taxon>
    </lineage>
</organism>
<dbReference type="Proteomes" id="UP000674179">
    <property type="component" value="Chromosome 29"/>
</dbReference>
<proteinExistence type="predicted"/>
<evidence type="ECO:0000313" key="1">
    <source>
        <dbReference type="EMBL" id="KAG5474153.1"/>
    </source>
</evidence>
<name>A0A836H2S1_LEIEN</name>